<feature type="transmembrane region" description="Helical" evidence="1">
    <location>
        <begin position="123"/>
        <end position="150"/>
    </location>
</feature>
<keyword evidence="1" id="KW-0812">Transmembrane</keyword>
<dbReference type="Pfam" id="PF14340">
    <property type="entry name" value="DUF4395"/>
    <property type="match status" value="1"/>
</dbReference>
<reference evidence="3 4" key="1">
    <citation type="submission" date="2020-04" db="EMBL/GenBank/DDBJ databases">
        <authorList>
            <person name="Yin C."/>
        </authorList>
    </citation>
    <scope>NUCLEOTIDE SEQUENCE [LARGE SCALE GENOMIC DNA]</scope>
    <source>
        <strain evidence="3 4">Ae27</strain>
    </source>
</reference>
<feature type="domain" description="DUF4395" evidence="2">
    <location>
        <begin position="20"/>
        <end position="153"/>
    </location>
</feature>
<keyword evidence="1" id="KW-1133">Transmembrane helix</keyword>
<dbReference type="Proteomes" id="UP000570474">
    <property type="component" value="Unassembled WGS sequence"/>
</dbReference>
<comment type="caution">
    <text evidence="3">The sequence shown here is derived from an EMBL/GenBank/DDBJ whole genome shotgun (WGS) entry which is preliminary data.</text>
</comment>
<dbReference type="InterPro" id="IPR025508">
    <property type="entry name" value="DUF4395"/>
</dbReference>
<evidence type="ECO:0000259" key="2">
    <source>
        <dbReference type="Pfam" id="PF14340"/>
    </source>
</evidence>
<feature type="transmembrane region" description="Helical" evidence="1">
    <location>
        <begin position="179"/>
        <end position="199"/>
    </location>
</feature>
<gene>
    <name evidence="3" type="ORF">HGH92_21750</name>
</gene>
<protein>
    <submittedName>
        <fullName evidence="3">DUF4395 domain-containing protein</fullName>
    </submittedName>
</protein>
<proteinExistence type="predicted"/>
<feature type="transmembrane region" description="Helical" evidence="1">
    <location>
        <begin position="26"/>
        <end position="44"/>
    </location>
</feature>
<keyword evidence="1" id="KW-0472">Membrane</keyword>
<accession>A0A847S1G4</accession>
<dbReference type="EMBL" id="JABAIA010000002">
    <property type="protein sequence ID" value="NLR66948.1"/>
    <property type="molecule type" value="Genomic_DNA"/>
</dbReference>
<feature type="transmembrane region" description="Helical" evidence="1">
    <location>
        <begin position="98"/>
        <end position="117"/>
    </location>
</feature>
<name>A0A847S1G4_9BACT</name>
<organism evidence="3 4">
    <name type="scientific">Chitinophaga varians</name>
    <dbReference type="NCBI Taxonomy" id="2202339"/>
    <lineage>
        <taxon>Bacteria</taxon>
        <taxon>Pseudomonadati</taxon>
        <taxon>Bacteroidota</taxon>
        <taxon>Chitinophagia</taxon>
        <taxon>Chitinophagales</taxon>
        <taxon>Chitinophagaceae</taxon>
        <taxon>Chitinophaga</taxon>
    </lineage>
</organism>
<evidence type="ECO:0000313" key="4">
    <source>
        <dbReference type="Proteomes" id="UP000570474"/>
    </source>
</evidence>
<keyword evidence="4" id="KW-1185">Reference proteome</keyword>
<evidence type="ECO:0000256" key="1">
    <source>
        <dbReference type="SAM" id="Phobius"/>
    </source>
</evidence>
<dbReference type="AlphaFoldDB" id="A0A847S1G4"/>
<dbReference type="RefSeq" id="WP_168872846.1">
    <property type="nucleotide sequence ID" value="NZ_JABAIA010000002.1"/>
</dbReference>
<evidence type="ECO:0000313" key="3">
    <source>
        <dbReference type="EMBL" id="NLR66948.1"/>
    </source>
</evidence>
<sequence>MNKFIQFGEKVDGYDIPVLNEREIRAAAGILFLATYTSLMFILFDGNFVMLKYVISLFLLDLLIRVFISPRFAPTLILGRLIVRNQVPEYVGAPQKRFAWSIGIVLSATMFYLFLIVNAYSPITALVCFICLCFLFFEAAFGICLGCLAYPLFFKKAVQHCPGEVCGPQHRQAIQKVSAGQLAMLALFIALPVLASFFLHRHFSKAPHAMFKFSETTKTK</sequence>